<proteinExistence type="predicted"/>
<organism evidence="1">
    <name type="scientific">Arundo donax</name>
    <name type="common">Giant reed</name>
    <name type="synonym">Donax arundinaceus</name>
    <dbReference type="NCBI Taxonomy" id="35708"/>
    <lineage>
        <taxon>Eukaryota</taxon>
        <taxon>Viridiplantae</taxon>
        <taxon>Streptophyta</taxon>
        <taxon>Embryophyta</taxon>
        <taxon>Tracheophyta</taxon>
        <taxon>Spermatophyta</taxon>
        <taxon>Magnoliopsida</taxon>
        <taxon>Liliopsida</taxon>
        <taxon>Poales</taxon>
        <taxon>Poaceae</taxon>
        <taxon>PACMAD clade</taxon>
        <taxon>Arundinoideae</taxon>
        <taxon>Arundineae</taxon>
        <taxon>Arundo</taxon>
    </lineage>
</organism>
<name>A0A0A9A002_ARUDO</name>
<reference evidence="1" key="1">
    <citation type="submission" date="2014-09" db="EMBL/GenBank/DDBJ databases">
        <authorList>
            <person name="Magalhaes I.L.F."/>
            <person name="Oliveira U."/>
            <person name="Santos F.R."/>
            <person name="Vidigal T.H.D.A."/>
            <person name="Brescovit A.D."/>
            <person name="Santos A.J."/>
        </authorList>
    </citation>
    <scope>NUCLEOTIDE SEQUENCE</scope>
    <source>
        <tissue evidence="1">Shoot tissue taken approximately 20 cm above the soil surface</tissue>
    </source>
</reference>
<dbReference type="EMBL" id="GBRH01254612">
    <property type="protein sequence ID" value="JAD43283.1"/>
    <property type="molecule type" value="Transcribed_RNA"/>
</dbReference>
<sequence length="29" mass="3459">MNPLDHMACYHSIFKFSQYVMIVNLTKIN</sequence>
<dbReference type="AlphaFoldDB" id="A0A0A9A002"/>
<reference evidence="1" key="2">
    <citation type="journal article" date="2015" name="Data Brief">
        <title>Shoot transcriptome of the giant reed, Arundo donax.</title>
        <authorList>
            <person name="Barrero R.A."/>
            <person name="Guerrero F.D."/>
            <person name="Moolhuijzen P."/>
            <person name="Goolsby J.A."/>
            <person name="Tidwell J."/>
            <person name="Bellgard S.E."/>
            <person name="Bellgard M.I."/>
        </authorList>
    </citation>
    <scope>NUCLEOTIDE SEQUENCE</scope>
    <source>
        <tissue evidence="1">Shoot tissue taken approximately 20 cm above the soil surface</tissue>
    </source>
</reference>
<evidence type="ECO:0000313" key="1">
    <source>
        <dbReference type="EMBL" id="JAD43283.1"/>
    </source>
</evidence>
<protein>
    <submittedName>
        <fullName evidence="1">Uncharacterized protein</fullName>
    </submittedName>
</protein>
<accession>A0A0A9A002</accession>